<comment type="catalytic activity">
    <reaction evidence="1">
        <text>Hydrolysis of DNA containing ring-opened 7-methylguanine residues, releasing 2,6-diamino-4-hydroxy-5-(N-methyl)formamidopyrimidine.</text>
        <dbReference type="EC" id="3.2.2.23"/>
    </reaction>
</comment>
<dbReference type="PANTHER" id="PTHR22993">
    <property type="entry name" value="FORMAMIDOPYRIMIDINE-DNA GLYCOSYLASE"/>
    <property type="match status" value="1"/>
</dbReference>
<comment type="subunit">
    <text evidence="4">Monomer.</text>
</comment>
<evidence type="ECO:0000256" key="3">
    <source>
        <dbReference type="ARBA" id="ARBA00009409"/>
    </source>
</evidence>
<evidence type="ECO:0000256" key="14">
    <source>
        <dbReference type="ARBA" id="ARBA00023295"/>
    </source>
</evidence>
<dbReference type="KEGG" id="bbgw:UT28_C0001G0138"/>
<comment type="catalytic activity">
    <reaction evidence="15">
        <text>2'-deoxyribonucleotide-(2'-deoxyribose 5'-phosphate)-2'-deoxyribonucleotide-DNA = a 3'-end 2'-deoxyribonucleotide-(2,3-dehydro-2,3-deoxyribose 5'-phosphate)-DNA + a 5'-end 5'-phospho-2'-deoxyribonucleoside-DNA + H(+)</text>
        <dbReference type="Rhea" id="RHEA:66592"/>
        <dbReference type="Rhea" id="RHEA-COMP:13180"/>
        <dbReference type="Rhea" id="RHEA-COMP:16897"/>
        <dbReference type="Rhea" id="RHEA-COMP:17067"/>
        <dbReference type="ChEBI" id="CHEBI:15378"/>
        <dbReference type="ChEBI" id="CHEBI:136412"/>
        <dbReference type="ChEBI" id="CHEBI:157695"/>
        <dbReference type="ChEBI" id="CHEBI:167181"/>
        <dbReference type="EC" id="4.2.99.18"/>
    </reaction>
</comment>
<evidence type="ECO:0000256" key="11">
    <source>
        <dbReference type="ARBA" id="ARBA00023204"/>
    </source>
</evidence>
<evidence type="ECO:0000256" key="1">
    <source>
        <dbReference type="ARBA" id="ARBA00001668"/>
    </source>
</evidence>
<keyword evidence="7 16" id="KW-0863">Zinc-finger</keyword>
<dbReference type="GO" id="GO:0140078">
    <property type="term" value="F:class I DNA-(apurinic or apyrimidinic site) endonuclease activity"/>
    <property type="evidence" value="ECO:0007669"/>
    <property type="project" value="UniProtKB-EC"/>
</dbReference>
<dbReference type="PATRIC" id="fig|1618337.4.peg.136"/>
<evidence type="ECO:0000259" key="18">
    <source>
        <dbReference type="PROSITE" id="PS51068"/>
    </source>
</evidence>
<dbReference type="Pfam" id="PF01149">
    <property type="entry name" value="Fapy_DNA_glyco"/>
    <property type="match status" value="1"/>
</dbReference>
<organism evidence="19 20">
    <name type="scientific">Berkelbacteria bacterium GW2011_GWE1_39_12</name>
    <dbReference type="NCBI Taxonomy" id="1618337"/>
    <lineage>
        <taxon>Bacteria</taxon>
        <taxon>Candidatus Berkelbacteria</taxon>
    </lineage>
</organism>
<feature type="domain" description="FPG-type" evidence="17">
    <location>
        <begin position="249"/>
        <end position="284"/>
    </location>
</feature>
<dbReference type="InterPro" id="IPR015887">
    <property type="entry name" value="DNA_glyclase_Znf_dom_DNA_BS"/>
</dbReference>
<evidence type="ECO:0000256" key="4">
    <source>
        <dbReference type="ARBA" id="ARBA00011245"/>
    </source>
</evidence>
<dbReference type="EC" id="4.2.99.18" evidence="19"/>
<dbReference type="InterPro" id="IPR010979">
    <property type="entry name" value="Ribosomal_uS13-like_H2TH"/>
</dbReference>
<evidence type="ECO:0000259" key="17">
    <source>
        <dbReference type="PROSITE" id="PS51066"/>
    </source>
</evidence>
<comment type="cofactor">
    <cofactor evidence="2">
        <name>Zn(2+)</name>
        <dbReference type="ChEBI" id="CHEBI:29105"/>
    </cofactor>
</comment>
<evidence type="ECO:0000256" key="7">
    <source>
        <dbReference type="ARBA" id="ARBA00022771"/>
    </source>
</evidence>
<evidence type="ECO:0000313" key="20">
    <source>
        <dbReference type="Proteomes" id="UP000035648"/>
    </source>
</evidence>
<evidence type="ECO:0000256" key="9">
    <source>
        <dbReference type="ARBA" id="ARBA00022833"/>
    </source>
</evidence>
<keyword evidence="12 19" id="KW-0456">Lyase</keyword>
<dbReference type="Pfam" id="PF06827">
    <property type="entry name" value="zf-FPG_IleRS"/>
    <property type="match status" value="1"/>
</dbReference>
<name>A0A0G4B3F7_9BACT</name>
<dbReference type="Pfam" id="PF06831">
    <property type="entry name" value="H2TH"/>
    <property type="match status" value="1"/>
</dbReference>
<dbReference type="CDD" id="cd08966">
    <property type="entry name" value="EcFpg-like_N"/>
    <property type="match status" value="1"/>
</dbReference>
<dbReference type="EMBL" id="CP011213">
    <property type="protein sequence ID" value="AKM81953.1"/>
    <property type="molecule type" value="Genomic_DNA"/>
</dbReference>
<keyword evidence="14 19" id="KW-0326">Glycosidase</keyword>
<evidence type="ECO:0000256" key="10">
    <source>
        <dbReference type="ARBA" id="ARBA00023125"/>
    </source>
</evidence>
<sequence length="284" mass="31902">MPELPEVETIRLGLTDRIIGKKIISVDFDTAKSFQGKTEDVVGSTISGVERRAKLIQIKLSNNNNLLFHLKLTGQLIVIDHSERFAGGHPSHDWHAELPNSNTRIVFELSDNVKLYFNDMRKFGWCKVLSPQAIEAIYEKDYGFEPLDKEFTVEYLLSKAKRIPNRNIKQFLMDQTIAAGMGNIYTDEALFEAGISPLRKIKDISVPEWQKLIDSMCKVLNMGLKYGGTTDSDYVRADGTKGGMQDHLKVYHQTGKPCANDCGGKVIRITVGGRGTHYCSQCQN</sequence>
<keyword evidence="13" id="KW-0511">Multifunctional enzyme</keyword>
<dbReference type="AlphaFoldDB" id="A0A0G4B3F7"/>
<dbReference type="PROSITE" id="PS51068">
    <property type="entry name" value="FPG_CAT"/>
    <property type="match status" value="1"/>
</dbReference>
<keyword evidence="6" id="KW-0227">DNA damage</keyword>
<evidence type="ECO:0000256" key="8">
    <source>
        <dbReference type="ARBA" id="ARBA00022801"/>
    </source>
</evidence>
<dbReference type="GO" id="GO:0003684">
    <property type="term" value="F:damaged DNA binding"/>
    <property type="evidence" value="ECO:0007669"/>
    <property type="project" value="InterPro"/>
</dbReference>
<dbReference type="FunFam" id="1.10.8.50:FF:000003">
    <property type="entry name" value="Formamidopyrimidine-DNA glycosylase"/>
    <property type="match status" value="1"/>
</dbReference>
<dbReference type="NCBIfam" id="NF002211">
    <property type="entry name" value="PRK01103.1"/>
    <property type="match status" value="1"/>
</dbReference>
<dbReference type="PROSITE" id="PS01242">
    <property type="entry name" value="ZF_FPG_1"/>
    <property type="match status" value="1"/>
</dbReference>
<dbReference type="InterPro" id="IPR020629">
    <property type="entry name" value="FPG_Glyclase"/>
</dbReference>
<dbReference type="InterPro" id="IPR035937">
    <property type="entry name" value="FPG_N"/>
</dbReference>
<evidence type="ECO:0000256" key="12">
    <source>
        <dbReference type="ARBA" id="ARBA00023239"/>
    </source>
</evidence>
<keyword evidence="5" id="KW-0479">Metal-binding</keyword>
<reference evidence="19 20" key="1">
    <citation type="journal article" date="2015" name="Nature">
        <title>rRNA introns, odd ribosomes, and small enigmatic genomes across a large radiation of phyla.</title>
        <authorList>
            <person name="Brown C.T."/>
            <person name="Hug L.A."/>
            <person name="Thomas B.C."/>
            <person name="Sharon I."/>
            <person name="Castelle C.J."/>
            <person name="Singh A."/>
            <person name="Wilkins M.J."/>
            <person name="Williams K.H."/>
            <person name="Banfield J.F."/>
        </authorList>
    </citation>
    <scope>NUCLEOTIDE SEQUENCE [LARGE SCALE GENOMIC DNA]</scope>
</reference>
<dbReference type="InterPro" id="IPR012319">
    <property type="entry name" value="FPG_cat"/>
</dbReference>
<dbReference type="Proteomes" id="UP000035648">
    <property type="component" value="Chromosome"/>
</dbReference>
<gene>
    <name evidence="19" type="primary">mutM</name>
    <name evidence="19" type="ORF">UT28_C0001G0138</name>
</gene>
<accession>A0A0G4B3F7</accession>
<evidence type="ECO:0000256" key="2">
    <source>
        <dbReference type="ARBA" id="ARBA00001947"/>
    </source>
</evidence>
<dbReference type="SUPFAM" id="SSF57716">
    <property type="entry name" value="Glucocorticoid receptor-like (DNA-binding domain)"/>
    <property type="match status" value="1"/>
</dbReference>
<dbReference type="GO" id="GO:0034039">
    <property type="term" value="F:8-oxo-7,8-dihydroguanine DNA N-glycosylase activity"/>
    <property type="evidence" value="ECO:0007669"/>
    <property type="project" value="TreeGrafter"/>
</dbReference>
<dbReference type="NCBIfam" id="TIGR00577">
    <property type="entry name" value="fpg"/>
    <property type="match status" value="1"/>
</dbReference>
<protein>
    <submittedName>
        <fullName evidence="19">Formamidopyrimidine-DNA glycosidase</fullName>
        <ecNumber evidence="19">3.2.2.23</ecNumber>
        <ecNumber evidence="19">4.2.99.18</ecNumber>
    </submittedName>
</protein>
<dbReference type="EC" id="3.2.2.23" evidence="19"/>
<dbReference type="Gene3D" id="1.10.8.50">
    <property type="match status" value="1"/>
</dbReference>
<keyword evidence="9" id="KW-0862">Zinc</keyword>
<dbReference type="Gene3D" id="3.20.190.10">
    <property type="entry name" value="MutM-like, N-terminal"/>
    <property type="match status" value="1"/>
</dbReference>
<evidence type="ECO:0000313" key="19">
    <source>
        <dbReference type="EMBL" id="AKM81953.1"/>
    </source>
</evidence>
<keyword evidence="10" id="KW-0238">DNA-binding</keyword>
<dbReference type="SMART" id="SM01232">
    <property type="entry name" value="H2TH"/>
    <property type="match status" value="1"/>
</dbReference>
<keyword evidence="8 19" id="KW-0378">Hydrolase</keyword>
<dbReference type="GO" id="GO:0008270">
    <property type="term" value="F:zinc ion binding"/>
    <property type="evidence" value="ECO:0007669"/>
    <property type="project" value="UniProtKB-KW"/>
</dbReference>
<feature type="domain" description="Formamidopyrimidine-DNA glycosylase catalytic" evidence="18">
    <location>
        <begin position="2"/>
        <end position="124"/>
    </location>
</feature>
<keyword evidence="11" id="KW-0234">DNA repair</keyword>
<dbReference type="PANTHER" id="PTHR22993:SF9">
    <property type="entry name" value="FORMAMIDOPYRIMIDINE-DNA GLYCOSYLASE"/>
    <property type="match status" value="1"/>
</dbReference>
<dbReference type="SUPFAM" id="SSF46946">
    <property type="entry name" value="S13-like H2TH domain"/>
    <property type="match status" value="1"/>
</dbReference>
<proteinExistence type="inferred from homology"/>
<dbReference type="GO" id="GO:0006284">
    <property type="term" value="P:base-excision repair"/>
    <property type="evidence" value="ECO:0007669"/>
    <property type="project" value="InterPro"/>
</dbReference>
<evidence type="ECO:0000256" key="15">
    <source>
        <dbReference type="ARBA" id="ARBA00044632"/>
    </source>
</evidence>
<dbReference type="PROSITE" id="PS51066">
    <property type="entry name" value="ZF_FPG_2"/>
    <property type="match status" value="1"/>
</dbReference>
<evidence type="ECO:0000256" key="16">
    <source>
        <dbReference type="PROSITE-ProRule" id="PRU00391"/>
    </source>
</evidence>
<dbReference type="InterPro" id="IPR000214">
    <property type="entry name" value="Znf_DNA_glyclase/AP_lyase"/>
</dbReference>
<evidence type="ECO:0000256" key="5">
    <source>
        <dbReference type="ARBA" id="ARBA00022723"/>
    </source>
</evidence>
<dbReference type="SMART" id="SM00898">
    <property type="entry name" value="Fapy_DNA_glyco"/>
    <property type="match status" value="1"/>
</dbReference>
<dbReference type="STRING" id="1618337.UT28_C0001G0138"/>
<dbReference type="InterPro" id="IPR010663">
    <property type="entry name" value="Znf_FPG/IleRS"/>
</dbReference>
<evidence type="ECO:0000256" key="13">
    <source>
        <dbReference type="ARBA" id="ARBA00023268"/>
    </source>
</evidence>
<evidence type="ECO:0000256" key="6">
    <source>
        <dbReference type="ARBA" id="ARBA00022763"/>
    </source>
</evidence>
<dbReference type="SUPFAM" id="SSF81624">
    <property type="entry name" value="N-terminal domain of MutM-like DNA repair proteins"/>
    <property type="match status" value="1"/>
</dbReference>
<comment type="similarity">
    <text evidence="3">Belongs to the FPG family.</text>
</comment>
<dbReference type="InterPro" id="IPR015886">
    <property type="entry name" value="H2TH_FPG"/>
</dbReference>